<organism evidence="2 3">
    <name type="scientific">Luteipulveratus flavus</name>
    <dbReference type="NCBI Taxonomy" id="3031728"/>
    <lineage>
        <taxon>Bacteria</taxon>
        <taxon>Bacillati</taxon>
        <taxon>Actinomycetota</taxon>
        <taxon>Actinomycetes</taxon>
        <taxon>Micrococcales</taxon>
        <taxon>Dermacoccaceae</taxon>
        <taxon>Luteipulveratus</taxon>
    </lineage>
</organism>
<protein>
    <recommendedName>
        <fullName evidence="4">DUF4406 domain-containing protein</fullName>
    </recommendedName>
</protein>
<accession>A0ABT6C4F2</accession>
<dbReference type="Proteomes" id="UP001528912">
    <property type="component" value="Unassembled WGS sequence"/>
</dbReference>
<gene>
    <name evidence="2" type="ORF">P4R38_04110</name>
</gene>
<sequence length="117" mass="12253">MPDRPEIVCICGSTRFADEMRAANRDLTFAGVIVVAPGEADEPVTSDQKATLDALHLRKIDLADRVLVVNPGGYVGESTRREVAYARAAGKPVSFTDPVGPAAPPDATDESRSASGG</sequence>
<evidence type="ECO:0000313" key="3">
    <source>
        <dbReference type="Proteomes" id="UP001528912"/>
    </source>
</evidence>
<reference evidence="2 3" key="1">
    <citation type="submission" date="2023-03" db="EMBL/GenBank/DDBJ databases">
        <title>YIM 133296 draft genome.</title>
        <authorList>
            <person name="Xiong L."/>
        </authorList>
    </citation>
    <scope>NUCLEOTIDE SEQUENCE [LARGE SCALE GENOMIC DNA]</scope>
    <source>
        <strain evidence="2 3">YIM 133296</strain>
    </source>
</reference>
<evidence type="ECO:0008006" key="4">
    <source>
        <dbReference type="Google" id="ProtNLM"/>
    </source>
</evidence>
<feature type="region of interest" description="Disordered" evidence="1">
    <location>
        <begin position="93"/>
        <end position="117"/>
    </location>
</feature>
<comment type="caution">
    <text evidence="2">The sequence shown here is derived from an EMBL/GenBank/DDBJ whole genome shotgun (WGS) entry which is preliminary data.</text>
</comment>
<evidence type="ECO:0000256" key="1">
    <source>
        <dbReference type="SAM" id="MobiDB-lite"/>
    </source>
</evidence>
<dbReference type="EMBL" id="JAROAV010000010">
    <property type="protein sequence ID" value="MDF8263428.1"/>
    <property type="molecule type" value="Genomic_DNA"/>
</dbReference>
<dbReference type="RefSeq" id="WP_277191158.1">
    <property type="nucleotide sequence ID" value="NZ_JAROAV010000010.1"/>
</dbReference>
<name>A0ABT6C4F2_9MICO</name>
<proteinExistence type="predicted"/>
<keyword evidence="3" id="KW-1185">Reference proteome</keyword>
<evidence type="ECO:0000313" key="2">
    <source>
        <dbReference type="EMBL" id="MDF8263428.1"/>
    </source>
</evidence>